<dbReference type="InterPro" id="IPR029063">
    <property type="entry name" value="SAM-dependent_MTases_sf"/>
</dbReference>
<organism evidence="6">
    <name type="scientific">Rhizochromulina marina</name>
    <dbReference type="NCBI Taxonomy" id="1034831"/>
    <lineage>
        <taxon>Eukaryota</taxon>
        <taxon>Sar</taxon>
        <taxon>Stramenopiles</taxon>
        <taxon>Ochrophyta</taxon>
        <taxon>Dictyochophyceae</taxon>
        <taxon>Rhizochromulinales</taxon>
        <taxon>Rhizochromulina</taxon>
    </lineage>
</organism>
<dbReference type="GO" id="GO:0005737">
    <property type="term" value="C:cytoplasm"/>
    <property type="evidence" value="ECO:0007669"/>
    <property type="project" value="UniProtKB-SubCell"/>
</dbReference>
<protein>
    <recommendedName>
        <fullName evidence="7">Protein-lysine N-methyltransferase</fullName>
    </recommendedName>
</protein>
<accession>A0A7S2RLB1</accession>
<comment type="subcellular location">
    <subcellularLocation>
        <location evidence="1">Cytoplasm</location>
    </subcellularLocation>
</comment>
<evidence type="ECO:0000256" key="3">
    <source>
        <dbReference type="ARBA" id="ARBA00022603"/>
    </source>
</evidence>
<evidence type="ECO:0000313" key="6">
    <source>
        <dbReference type="EMBL" id="CAD9674454.1"/>
    </source>
</evidence>
<dbReference type="Pfam" id="PF10237">
    <property type="entry name" value="N6-adenineMlase"/>
    <property type="match status" value="1"/>
</dbReference>
<evidence type="ECO:0000256" key="4">
    <source>
        <dbReference type="ARBA" id="ARBA00022679"/>
    </source>
</evidence>
<dbReference type="InterPro" id="IPR019369">
    <property type="entry name" value="Efm5/EEF1AKMT1"/>
</dbReference>
<evidence type="ECO:0000256" key="5">
    <source>
        <dbReference type="SAM" id="MobiDB-lite"/>
    </source>
</evidence>
<dbReference type="GO" id="GO:0003676">
    <property type="term" value="F:nucleic acid binding"/>
    <property type="evidence" value="ECO:0007669"/>
    <property type="project" value="InterPro"/>
</dbReference>
<dbReference type="PANTHER" id="PTHR13200">
    <property type="entry name" value="EEF1A LYSINE METHYLTRANSFERASE 1"/>
    <property type="match status" value="1"/>
</dbReference>
<name>A0A7S2RLB1_9STRA</name>
<dbReference type="EMBL" id="HBHJ01008850">
    <property type="protein sequence ID" value="CAD9674454.1"/>
    <property type="molecule type" value="Transcribed_RNA"/>
</dbReference>
<dbReference type="PROSITE" id="PS00092">
    <property type="entry name" value="N6_MTASE"/>
    <property type="match status" value="1"/>
</dbReference>
<proteinExistence type="predicted"/>
<keyword evidence="2" id="KW-0963">Cytoplasm</keyword>
<evidence type="ECO:0000256" key="2">
    <source>
        <dbReference type="ARBA" id="ARBA00022490"/>
    </source>
</evidence>
<dbReference type="PANTHER" id="PTHR13200:SF1">
    <property type="entry name" value="NUCLEIC ACID BINDING PROTEIN"/>
    <property type="match status" value="1"/>
</dbReference>
<gene>
    <name evidence="6" type="ORF">RMAR1173_LOCUS5751</name>
</gene>
<sequence>MSSAGTGCDMTEEELLAMLRGIDSGKIKKQGRDLAGAEDPAEGAGPAQGQNCETVDSFLEMNEEDGDFNQYWYSKPSINKMVEETRAEAGRPMKVAFLSTPSIFFSLSEEEREQCVVLDFDRKWEAIPGFQFYDFNDPEGLPAEMHHAFEMLVIDPPFITREVWEKYTTTAKLLLQPGGKLLCSTVDENAEMMKELLDVHTNVFRPRIPNLVYQYSFYTNYASEGLSQVNQEIGF</sequence>
<evidence type="ECO:0000256" key="1">
    <source>
        <dbReference type="ARBA" id="ARBA00004496"/>
    </source>
</evidence>
<dbReference type="GO" id="GO:0032259">
    <property type="term" value="P:methylation"/>
    <property type="evidence" value="ECO:0007669"/>
    <property type="project" value="UniProtKB-KW"/>
</dbReference>
<dbReference type="SUPFAM" id="SSF53335">
    <property type="entry name" value="S-adenosyl-L-methionine-dependent methyltransferases"/>
    <property type="match status" value="1"/>
</dbReference>
<dbReference type="GO" id="GO:0016279">
    <property type="term" value="F:protein-lysine N-methyltransferase activity"/>
    <property type="evidence" value="ECO:0007669"/>
    <property type="project" value="InterPro"/>
</dbReference>
<reference evidence="6" key="1">
    <citation type="submission" date="2021-01" db="EMBL/GenBank/DDBJ databases">
        <authorList>
            <person name="Corre E."/>
            <person name="Pelletier E."/>
            <person name="Niang G."/>
            <person name="Scheremetjew M."/>
            <person name="Finn R."/>
            <person name="Kale V."/>
            <person name="Holt S."/>
            <person name="Cochrane G."/>
            <person name="Meng A."/>
            <person name="Brown T."/>
            <person name="Cohen L."/>
        </authorList>
    </citation>
    <scope>NUCLEOTIDE SEQUENCE</scope>
    <source>
        <strain evidence="6">CCMP1243</strain>
    </source>
</reference>
<evidence type="ECO:0008006" key="7">
    <source>
        <dbReference type="Google" id="ProtNLM"/>
    </source>
</evidence>
<feature type="region of interest" description="Disordered" evidence="5">
    <location>
        <begin position="30"/>
        <end position="51"/>
    </location>
</feature>
<dbReference type="InterPro" id="IPR041370">
    <property type="entry name" value="Mlase_EEF1AKMT1/ZCCHC4"/>
</dbReference>
<keyword evidence="4" id="KW-0808">Transferase</keyword>
<dbReference type="InterPro" id="IPR002052">
    <property type="entry name" value="DNA_methylase_N6_adenine_CS"/>
</dbReference>
<keyword evidence="3" id="KW-0489">Methyltransferase</keyword>
<dbReference type="AlphaFoldDB" id="A0A7S2RLB1"/>